<accession>A0AAN6Y9R9</accession>
<feature type="coiled-coil region" evidence="1">
    <location>
        <begin position="307"/>
        <end position="345"/>
    </location>
</feature>
<feature type="compositionally biased region" description="Basic and acidic residues" evidence="2">
    <location>
        <begin position="551"/>
        <end position="561"/>
    </location>
</feature>
<dbReference type="Proteomes" id="UP001301769">
    <property type="component" value="Unassembled WGS sequence"/>
</dbReference>
<keyword evidence="1" id="KW-0175">Coiled coil</keyword>
<comment type="caution">
    <text evidence="3">The sequence shown here is derived from an EMBL/GenBank/DDBJ whole genome shotgun (WGS) entry which is preliminary data.</text>
</comment>
<dbReference type="AlphaFoldDB" id="A0AAN6Y9R9"/>
<dbReference type="EMBL" id="MU858101">
    <property type="protein sequence ID" value="KAK4213976.1"/>
    <property type="molecule type" value="Genomic_DNA"/>
</dbReference>
<evidence type="ECO:0000313" key="4">
    <source>
        <dbReference type="Proteomes" id="UP001301769"/>
    </source>
</evidence>
<organism evidence="3 4">
    <name type="scientific">Rhypophila decipiens</name>
    <dbReference type="NCBI Taxonomy" id="261697"/>
    <lineage>
        <taxon>Eukaryota</taxon>
        <taxon>Fungi</taxon>
        <taxon>Dikarya</taxon>
        <taxon>Ascomycota</taxon>
        <taxon>Pezizomycotina</taxon>
        <taxon>Sordariomycetes</taxon>
        <taxon>Sordariomycetidae</taxon>
        <taxon>Sordariales</taxon>
        <taxon>Naviculisporaceae</taxon>
        <taxon>Rhypophila</taxon>
    </lineage>
</organism>
<name>A0AAN6Y9R9_9PEZI</name>
<feature type="compositionally biased region" description="Low complexity" evidence="2">
    <location>
        <begin position="585"/>
        <end position="596"/>
    </location>
</feature>
<reference evidence="3" key="2">
    <citation type="submission" date="2023-05" db="EMBL/GenBank/DDBJ databases">
        <authorList>
            <consortium name="Lawrence Berkeley National Laboratory"/>
            <person name="Steindorff A."/>
            <person name="Hensen N."/>
            <person name="Bonometti L."/>
            <person name="Westerberg I."/>
            <person name="Brannstrom I.O."/>
            <person name="Guillou S."/>
            <person name="Cros-Aarteil S."/>
            <person name="Calhoun S."/>
            <person name="Haridas S."/>
            <person name="Kuo A."/>
            <person name="Mondo S."/>
            <person name="Pangilinan J."/>
            <person name="Riley R."/>
            <person name="Labutti K."/>
            <person name="Andreopoulos B."/>
            <person name="Lipzen A."/>
            <person name="Chen C."/>
            <person name="Yanf M."/>
            <person name="Daum C."/>
            <person name="Ng V."/>
            <person name="Clum A."/>
            <person name="Ohm R."/>
            <person name="Martin F."/>
            <person name="Silar P."/>
            <person name="Natvig D."/>
            <person name="Lalanne C."/>
            <person name="Gautier V."/>
            <person name="Ament-Velasquez S.L."/>
            <person name="Kruys A."/>
            <person name="Hutchinson M.I."/>
            <person name="Powell A.J."/>
            <person name="Barry K."/>
            <person name="Miller A.N."/>
            <person name="Grigoriev I.V."/>
            <person name="Debuchy R."/>
            <person name="Gladieux P."/>
            <person name="Thoren M.H."/>
            <person name="Johannesson H."/>
        </authorList>
    </citation>
    <scope>NUCLEOTIDE SEQUENCE</scope>
    <source>
        <strain evidence="3">PSN293</strain>
    </source>
</reference>
<keyword evidence="4" id="KW-1185">Reference proteome</keyword>
<evidence type="ECO:0000313" key="3">
    <source>
        <dbReference type="EMBL" id="KAK4213976.1"/>
    </source>
</evidence>
<evidence type="ECO:0000256" key="2">
    <source>
        <dbReference type="SAM" id="MobiDB-lite"/>
    </source>
</evidence>
<gene>
    <name evidence="3" type="ORF">QBC37DRAFT_462875</name>
</gene>
<evidence type="ECO:0000256" key="1">
    <source>
        <dbReference type="SAM" id="Coils"/>
    </source>
</evidence>
<protein>
    <submittedName>
        <fullName evidence="3">Uncharacterized protein</fullName>
    </submittedName>
</protein>
<proteinExistence type="predicted"/>
<feature type="region of interest" description="Disordered" evidence="2">
    <location>
        <begin position="538"/>
        <end position="606"/>
    </location>
</feature>
<reference evidence="3" key="1">
    <citation type="journal article" date="2023" name="Mol. Phylogenet. Evol.">
        <title>Genome-scale phylogeny and comparative genomics of the fungal order Sordariales.</title>
        <authorList>
            <person name="Hensen N."/>
            <person name="Bonometti L."/>
            <person name="Westerberg I."/>
            <person name="Brannstrom I.O."/>
            <person name="Guillou S."/>
            <person name="Cros-Aarteil S."/>
            <person name="Calhoun S."/>
            <person name="Haridas S."/>
            <person name="Kuo A."/>
            <person name="Mondo S."/>
            <person name="Pangilinan J."/>
            <person name="Riley R."/>
            <person name="LaButti K."/>
            <person name="Andreopoulos B."/>
            <person name="Lipzen A."/>
            <person name="Chen C."/>
            <person name="Yan M."/>
            <person name="Daum C."/>
            <person name="Ng V."/>
            <person name="Clum A."/>
            <person name="Steindorff A."/>
            <person name="Ohm R.A."/>
            <person name="Martin F."/>
            <person name="Silar P."/>
            <person name="Natvig D.O."/>
            <person name="Lalanne C."/>
            <person name="Gautier V."/>
            <person name="Ament-Velasquez S.L."/>
            <person name="Kruys A."/>
            <person name="Hutchinson M.I."/>
            <person name="Powell A.J."/>
            <person name="Barry K."/>
            <person name="Miller A.N."/>
            <person name="Grigoriev I.V."/>
            <person name="Debuchy R."/>
            <person name="Gladieux P."/>
            <person name="Hiltunen Thoren M."/>
            <person name="Johannesson H."/>
        </authorList>
    </citation>
    <scope>NUCLEOTIDE SEQUENCE</scope>
    <source>
        <strain evidence="3">PSN293</strain>
    </source>
</reference>
<sequence length="688" mass="77642">MAKRSFRWTNCSPDTIISPPYSYGSSGYNDGEDFFRMGDIDPATPDDLQSLFYSTSKQKEPTKKWYTTQLHFYGVSSKKTATRPELRQALKSAYDVGRCQELAPAITVIRNRLRRQYDDALKQLEDEQFASLNGNMSSEVNSDPPRFIAKYFLDAQGRPDQGKTKAALSLEAWNRTTELRELVASISSLRLITANRRILIGWDNTMEKGIENEFKRIKSSRSQDDKYWQAEQANVSIELFLAINLGLNLDVHHSPLGTTGCRPSTPVILSDVWLSDENKKIINNLAGTAPDLVMKKHSNYQIIGWDAAKVNAEIDSLKAEEKRMEEEAEANRKKWEAEEEAENKARWHKLSKPHRELVAKLERKPSRPVFGLPLLYGKYIVRYQHEDDGLYGEYNGSKMALNIFPADKDCRGHGLVASFDFGNIEGMMLLGMSRDKVVLLREGLLKDYRDYDPADWDQDDEDEAESYLSSSTIAFGFGHFPSSNFTSQHGHQLGSLSSTTTDSATVIGTKRPAPAATSIADPFGVLAARAKRQRMMEEANVKTENPSGIPQDRKIKQEHNDSSSLAAIPPAPTMTRFKKEEPEASTSTSTSSLAPPVVLPPALPEQRQPTRRRIFFQLAYNDKGGWPDIDDNHRQVGHFDFDELGAKADGVFRLPSYEQEIERLSIYKVSETPDQQAQPGEWGWFFKG</sequence>